<gene>
    <name evidence="5" type="ORF">C7Y72_00235</name>
</gene>
<dbReference type="GO" id="GO:0020037">
    <property type="term" value="F:heme binding"/>
    <property type="evidence" value="ECO:0007669"/>
    <property type="project" value="InterPro"/>
</dbReference>
<evidence type="ECO:0000313" key="6">
    <source>
        <dbReference type="Proteomes" id="UP000240739"/>
    </source>
</evidence>
<keyword evidence="3 4" id="KW-0479">Metal-binding</keyword>
<evidence type="ECO:0000256" key="2">
    <source>
        <dbReference type="ARBA" id="ARBA00010617"/>
    </source>
</evidence>
<proteinExistence type="inferred from homology"/>
<dbReference type="EMBL" id="PYYB01000001">
    <property type="protein sequence ID" value="PTL58187.1"/>
    <property type="molecule type" value="Genomic_DNA"/>
</dbReference>
<dbReference type="PANTHER" id="PTHR24305:SF166">
    <property type="entry name" value="CYTOCHROME P450 12A4, MITOCHONDRIAL-RELATED"/>
    <property type="match status" value="1"/>
</dbReference>
<dbReference type="InterPro" id="IPR002401">
    <property type="entry name" value="Cyt_P450_E_grp-I"/>
</dbReference>
<organism evidence="5 6">
    <name type="scientific">Paraconexibacter algicola</name>
    <dbReference type="NCBI Taxonomy" id="2133960"/>
    <lineage>
        <taxon>Bacteria</taxon>
        <taxon>Bacillati</taxon>
        <taxon>Actinomycetota</taxon>
        <taxon>Thermoleophilia</taxon>
        <taxon>Solirubrobacterales</taxon>
        <taxon>Paraconexibacteraceae</taxon>
        <taxon>Paraconexibacter</taxon>
    </lineage>
</organism>
<dbReference type="Pfam" id="PF00067">
    <property type="entry name" value="p450"/>
    <property type="match status" value="1"/>
</dbReference>
<dbReference type="PANTHER" id="PTHR24305">
    <property type="entry name" value="CYTOCHROME P450"/>
    <property type="match status" value="1"/>
</dbReference>
<dbReference type="CDD" id="cd11053">
    <property type="entry name" value="CYP110-like"/>
    <property type="match status" value="1"/>
</dbReference>
<comment type="similarity">
    <text evidence="2 4">Belongs to the cytochrome P450 family.</text>
</comment>
<evidence type="ECO:0000256" key="1">
    <source>
        <dbReference type="ARBA" id="ARBA00001971"/>
    </source>
</evidence>
<keyword evidence="4" id="KW-0503">Monooxygenase</keyword>
<evidence type="ECO:0000313" key="5">
    <source>
        <dbReference type="EMBL" id="PTL58187.1"/>
    </source>
</evidence>
<dbReference type="OrthoDB" id="7376058at2"/>
<dbReference type="InterPro" id="IPR001128">
    <property type="entry name" value="Cyt_P450"/>
</dbReference>
<feature type="binding site" description="axial binding residue" evidence="3">
    <location>
        <position position="380"/>
    </location>
    <ligand>
        <name>heme</name>
        <dbReference type="ChEBI" id="CHEBI:30413"/>
    </ligand>
    <ligandPart>
        <name>Fe</name>
        <dbReference type="ChEBI" id="CHEBI:18248"/>
    </ligandPart>
</feature>
<dbReference type="GO" id="GO:0016705">
    <property type="term" value="F:oxidoreductase activity, acting on paired donors, with incorporation or reduction of molecular oxygen"/>
    <property type="evidence" value="ECO:0007669"/>
    <property type="project" value="InterPro"/>
</dbReference>
<comment type="caution">
    <text evidence="5">The sequence shown here is derived from an EMBL/GenBank/DDBJ whole genome shotgun (WGS) entry which is preliminary data.</text>
</comment>
<protein>
    <submittedName>
        <fullName evidence="5">Cytochrome P450</fullName>
    </submittedName>
</protein>
<dbReference type="Proteomes" id="UP000240739">
    <property type="component" value="Unassembled WGS sequence"/>
</dbReference>
<evidence type="ECO:0000256" key="4">
    <source>
        <dbReference type="RuleBase" id="RU000461"/>
    </source>
</evidence>
<accession>A0A2T4UG46</accession>
<keyword evidence="3 4" id="KW-0349">Heme</keyword>
<dbReference type="InterPro" id="IPR017972">
    <property type="entry name" value="Cyt_P450_CS"/>
</dbReference>
<sequence length="449" mass="49865">MTATAHRLPPGPRLPKAVQGAAFLFWQQRVMQTLHRRHRDAFTTYLPGFGHSVVITHPTLVKQVFTADPKVLHVGDRGPLGKVLGKGSLFSLDDAEHLRERRLLLPPFHGERMKSYEGIFEEETVRELETWPQDEAFRTLEPFMRITLNAILRTVFGAEDEEFDGLRELLPGMVELGSKLVLVPALHKDLGPRSPWGRFVRQRAAFDAYVATLIAKAKADPDLEQRTDVLALLVQARYDDGDELSHAALADQLLTLLVAGHETTAGSLSWTVERLRRHPELLARLVAETDAGGRELREATIRETQRSRPVIGGTVRFVQEDFRLGQWTVPAGMAIVVSAALTHADDRYYPEAERFDPDRFVGVKPDTYTWTPFGGGIRRCIGAAFAHMEMDVVLRTVLQHVELVPTDEPGEQMRFRGVAFAPSAGGVAVVRRRTSAAPAGTTDAALVAA</sequence>
<name>A0A2T4UG46_9ACTN</name>
<dbReference type="InterPro" id="IPR050121">
    <property type="entry name" value="Cytochrome_P450_monoxygenase"/>
</dbReference>
<dbReference type="InterPro" id="IPR036396">
    <property type="entry name" value="Cyt_P450_sf"/>
</dbReference>
<dbReference type="Gene3D" id="1.10.630.10">
    <property type="entry name" value="Cytochrome P450"/>
    <property type="match status" value="1"/>
</dbReference>
<dbReference type="PROSITE" id="PS00086">
    <property type="entry name" value="CYTOCHROME_P450"/>
    <property type="match status" value="1"/>
</dbReference>
<dbReference type="PRINTS" id="PR00463">
    <property type="entry name" value="EP450I"/>
</dbReference>
<evidence type="ECO:0000256" key="3">
    <source>
        <dbReference type="PIRSR" id="PIRSR602401-1"/>
    </source>
</evidence>
<dbReference type="AlphaFoldDB" id="A0A2T4UG46"/>
<keyword evidence="4" id="KW-0560">Oxidoreductase</keyword>
<dbReference type="SUPFAM" id="SSF48264">
    <property type="entry name" value="Cytochrome P450"/>
    <property type="match status" value="1"/>
</dbReference>
<dbReference type="GO" id="GO:0004497">
    <property type="term" value="F:monooxygenase activity"/>
    <property type="evidence" value="ECO:0007669"/>
    <property type="project" value="UniProtKB-KW"/>
</dbReference>
<comment type="cofactor">
    <cofactor evidence="1 3">
        <name>heme</name>
        <dbReference type="ChEBI" id="CHEBI:30413"/>
    </cofactor>
</comment>
<keyword evidence="3 4" id="KW-0408">Iron</keyword>
<keyword evidence="6" id="KW-1185">Reference proteome</keyword>
<dbReference type="PRINTS" id="PR00385">
    <property type="entry name" value="P450"/>
</dbReference>
<dbReference type="RefSeq" id="WP_107566625.1">
    <property type="nucleotide sequence ID" value="NZ_PYYB01000001.1"/>
</dbReference>
<dbReference type="GO" id="GO:0005506">
    <property type="term" value="F:iron ion binding"/>
    <property type="evidence" value="ECO:0007669"/>
    <property type="project" value="InterPro"/>
</dbReference>
<reference evidence="5 6" key="1">
    <citation type="submission" date="2018-03" db="EMBL/GenBank/DDBJ databases">
        <title>Aquarubrobacter algicola gen. nov., sp. nov., a novel actinobacterium isolated from shallow eutrophic lake during the end of cyanobacterial harmful algal blooms.</title>
        <authorList>
            <person name="Chun S.J."/>
        </authorList>
    </citation>
    <scope>NUCLEOTIDE SEQUENCE [LARGE SCALE GENOMIC DNA]</scope>
    <source>
        <strain evidence="5 6">Seoho-28</strain>
    </source>
</reference>